<reference evidence="2 3" key="1">
    <citation type="submission" date="2019-07" db="EMBL/GenBank/DDBJ databases">
        <title>Draft genome assembly of a fouling barnacle, Amphibalanus amphitrite (Darwin, 1854): The first reference genome for Thecostraca.</title>
        <authorList>
            <person name="Kim W."/>
        </authorList>
    </citation>
    <scope>NUCLEOTIDE SEQUENCE [LARGE SCALE GENOMIC DNA]</scope>
    <source>
        <strain evidence="2">SNU_AA5</strain>
        <tissue evidence="2">Soma without cirri and trophi</tissue>
    </source>
</reference>
<organism evidence="2 3">
    <name type="scientific">Amphibalanus amphitrite</name>
    <name type="common">Striped barnacle</name>
    <name type="synonym">Balanus amphitrite</name>
    <dbReference type="NCBI Taxonomy" id="1232801"/>
    <lineage>
        <taxon>Eukaryota</taxon>
        <taxon>Metazoa</taxon>
        <taxon>Ecdysozoa</taxon>
        <taxon>Arthropoda</taxon>
        <taxon>Crustacea</taxon>
        <taxon>Multicrustacea</taxon>
        <taxon>Cirripedia</taxon>
        <taxon>Thoracica</taxon>
        <taxon>Thoracicalcarea</taxon>
        <taxon>Balanomorpha</taxon>
        <taxon>Balanoidea</taxon>
        <taxon>Balanidae</taxon>
        <taxon>Amphibalaninae</taxon>
        <taxon>Amphibalanus</taxon>
    </lineage>
</organism>
<dbReference type="Gene3D" id="1.25.40.20">
    <property type="entry name" value="Ankyrin repeat-containing domain"/>
    <property type="match status" value="2"/>
</dbReference>
<name>A0A6A4VDW0_AMPAM</name>
<keyword evidence="3" id="KW-1185">Reference proteome</keyword>
<dbReference type="PANTHER" id="PTHR22677:SF4">
    <property type="entry name" value="USHER SYNDROME TYPE-1G PROTEIN-LIKE PROTEIN"/>
    <property type="match status" value="1"/>
</dbReference>
<proteinExistence type="predicted"/>
<dbReference type="InterPro" id="IPR039323">
    <property type="entry name" value="ANKRD_45/46/60"/>
</dbReference>
<dbReference type="EMBL" id="VIIS01002031">
    <property type="protein sequence ID" value="KAF0289440.1"/>
    <property type="molecule type" value="Genomic_DNA"/>
</dbReference>
<protein>
    <submittedName>
        <fullName evidence="2">Ankyrin repeat family A protein 2</fullName>
    </submittedName>
</protein>
<feature type="repeat" description="ANK" evidence="1">
    <location>
        <begin position="179"/>
        <end position="211"/>
    </location>
</feature>
<dbReference type="SUPFAM" id="SSF48403">
    <property type="entry name" value="Ankyrin repeat"/>
    <property type="match status" value="1"/>
</dbReference>
<dbReference type="AlphaFoldDB" id="A0A6A4VDW0"/>
<dbReference type="PANTHER" id="PTHR22677">
    <property type="entry name" value="ANKYRIN REPEAT DOMAIN-CONTAINING PROTEIN 60"/>
    <property type="match status" value="1"/>
</dbReference>
<dbReference type="PROSITE" id="PS50088">
    <property type="entry name" value="ANK_REPEAT"/>
    <property type="match status" value="2"/>
</dbReference>
<keyword evidence="1" id="KW-0040">ANK repeat</keyword>
<dbReference type="PROSITE" id="PS50297">
    <property type="entry name" value="ANK_REP_REGION"/>
    <property type="match status" value="2"/>
</dbReference>
<comment type="caution">
    <text evidence="2">The sequence shown here is derived from an EMBL/GenBank/DDBJ whole genome shotgun (WGS) entry which is preliminary data.</text>
</comment>
<dbReference type="Pfam" id="PF00023">
    <property type="entry name" value="Ank"/>
    <property type="match status" value="1"/>
</dbReference>
<gene>
    <name evidence="2" type="primary">ANKRA2_1</name>
    <name evidence="2" type="ORF">FJT64_001270</name>
</gene>
<evidence type="ECO:0000313" key="2">
    <source>
        <dbReference type="EMBL" id="KAF0289440.1"/>
    </source>
</evidence>
<feature type="repeat" description="ANK" evidence="1">
    <location>
        <begin position="146"/>
        <end position="178"/>
    </location>
</feature>
<dbReference type="InterPro" id="IPR036770">
    <property type="entry name" value="Ankyrin_rpt-contain_sf"/>
</dbReference>
<dbReference type="InterPro" id="IPR002110">
    <property type="entry name" value="Ankyrin_rpt"/>
</dbReference>
<evidence type="ECO:0000256" key="1">
    <source>
        <dbReference type="PROSITE-ProRule" id="PRU00023"/>
    </source>
</evidence>
<evidence type="ECO:0000313" key="3">
    <source>
        <dbReference type="Proteomes" id="UP000440578"/>
    </source>
</evidence>
<dbReference type="SMART" id="SM00248">
    <property type="entry name" value="ANK"/>
    <property type="match status" value="3"/>
</dbReference>
<dbReference type="OrthoDB" id="10251692at2759"/>
<sequence length="256" mass="27498">MIMDEAMGDAAGHSPGHEALEQMSSHLDSVKVKEEVRVKKEFKLNDLEGQRRSAFMTYKPAATILTNLQRGNVQAEVPSVEPCQLTLHQRAGMGDLTAADLQDVANVDESDDMGYSALMWASAYGQVPTVRLLLEHKANSARLGPDGETPLILATSSGHYEIVRLLINAGADVNHADENGNTALMYAAFSNSPHAVNELLFSGADVAATNINGESALSIAVQRASQLAQVVLERYLMSKVLPALKDSVPDTVGETR</sequence>
<dbReference type="Proteomes" id="UP000440578">
    <property type="component" value="Unassembled WGS sequence"/>
</dbReference>
<accession>A0A6A4VDW0</accession>
<dbReference type="Pfam" id="PF12796">
    <property type="entry name" value="Ank_2"/>
    <property type="match status" value="1"/>
</dbReference>